<evidence type="ECO:0000313" key="2">
    <source>
        <dbReference type="Proteomes" id="UP001330184"/>
    </source>
</evidence>
<reference evidence="1 2" key="1">
    <citation type="submission" date="2023-01" db="EMBL/GenBank/DDBJ databases">
        <title>Complete genome sequence of Muricauda aquimarina strain IFOP_LL357.</title>
        <authorList>
            <person name="Gajardo G."/>
            <person name="Ueki S."/>
            <person name="Maruyama F."/>
        </authorList>
    </citation>
    <scope>NUCLEOTIDE SEQUENCE [LARGE SCALE GENOMIC DNA]</scope>
    <source>
        <strain evidence="1 2">IFOP_LL357</strain>
    </source>
</reference>
<keyword evidence="2" id="KW-1185">Reference proteome</keyword>
<sequence>MAGEEFTDSNIRVALIDTITVEISTMKFDSIVASESSRVLVGKYNDPEFGVVKSSAYMGLMPSSYVIDSEAEYDSIALYMKYDSYYYNDTLRTNTLHVKRLSATLKPSEGDYLYNTSEAEYFEDDIGALAFMPRPMDGDSLEIKLSDALGVDLFEKFQEKEITTSDQFKDYFKGIALIPGQTDNGSVIGFTKSSESIFVRLYFSEAEETERVQSYLDLNMDVISSPVPFFNRIESENPNTNLETLSDQEVNLDSKDTGGLSYIQSGVGIATRVEFPHIKNLYDIKGRGTILDAVLKIRPLSGSFTDNLILKDSLSVYIVDQNNDLISQLLVEEIAPVQGILNRDNEEFNDIYYEFSLGSYIEELFTEEMETEEALILLPDNYNSTVDRFILNGSGNTGYSTVMELTFAIYDEEDD</sequence>
<dbReference type="Pfam" id="PF14092">
    <property type="entry name" value="DUF4270"/>
    <property type="match status" value="1"/>
</dbReference>
<dbReference type="Proteomes" id="UP001330184">
    <property type="component" value="Chromosome"/>
</dbReference>
<dbReference type="AlphaFoldDB" id="A0AA48KQ87"/>
<organism evidence="1 2">
    <name type="scientific">Flagellimonas marinaquae</name>
    <dbReference type="NCBI Taxonomy" id="254955"/>
    <lineage>
        <taxon>Bacteria</taxon>
        <taxon>Pseudomonadati</taxon>
        <taxon>Bacteroidota</taxon>
        <taxon>Flavobacteriia</taxon>
        <taxon>Flavobacteriales</taxon>
        <taxon>Flavobacteriaceae</taxon>
        <taxon>Flagellimonas</taxon>
    </lineage>
</organism>
<evidence type="ECO:0000313" key="1">
    <source>
        <dbReference type="EMBL" id="BDW91851.1"/>
    </source>
</evidence>
<dbReference type="InterPro" id="IPR025366">
    <property type="entry name" value="DUF4270"/>
</dbReference>
<name>A0AA48KQ87_9FLAO</name>
<evidence type="ECO:0008006" key="3">
    <source>
        <dbReference type="Google" id="ProtNLM"/>
    </source>
</evidence>
<protein>
    <recommendedName>
        <fullName evidence="3">DUF4270 family protein</fullName>
    </recommendedName>
</protein>
<dbReference type="EMBL" id="AP027268">
    <property type="protein sequence ID" value="BDW91851.1"/>
    <property type="molecule type" value="Genomic_DNA"/>
</dbReference>
<proteinExistence type="predicted"/>
<accession>A0AA48KQ87</accession>
<gene>
    <name evidence="1" type="ORF">MACH07_06830</name>
</gene>